<proteinExistence type="predicted"/>
<protein>
    <submittedName>
        <fullName evidence="1 2">Ras GTPase activating protein</fullName>
    </submittedName>
</protein>
<dbReference type="STRING" id="7176.B0WZQ6"/>
<reference evidence="1" key="1">
    <citation type="submission" date="2007-03" db="EMBL/GenBank/DDBJ databases">
        <title>Annotation of Culex pipiens quinquefasciatus.</title>
        <authorList>
            <consortium name="The Broad Institute Genome Sequencing Platform"/>
            <person name="Atkinson P.W."/>
            <person name="Hemingway J."/>
            <person name="Christensen B.M."/>
            <person name="Higgs S."/>
            <person name="Kodira C."/>
            <person name="Hannick L."/>
            <person name="Megy K."/>
            <person name="O'Leary S."/>
            <person name="Pearson M."/>
            <person name="Haas B.J."/>
            <person name="Mauceli E."/>
            <person name="Wortman J.R."/>
            <person name="Lee N.H."/>
            <person name="Guigo R."/>
            <person name="Stanke M."/>
            <person name="Alvarado L."/>
            <person name="Amedeo P."/>
            <person name="Antoine C.H."/>
            <person name="Arensburger P."/>
            <person name="Bidwell S.L."/>
            <person name="Crawford M."/>
            <person name="Camaro F."/>
            <person name="Devon K."/>
            <person name="Engels R."/>
            <person name="Hammond M."/>
            <person name="Howarth C."/>
            <person name="Koehrsen M."/>
            <person name="Lawson D."/>
            <person name="Montgomery P."/>
            <person name="Nene V."/>
            <person name="Nusbaum C."/>
            <person name="Puiu D."/>
            <person name="Romero-Severson J."/>
            <person name="Severson D.W."/>
            <person name="Shumway M."/>
            <person name="Sisk P."/>
            <person name="Stolte C."/>
            <person name="Zeng Q."/>
            <person name="Eisenstadt E."/>
            <person name="Fraser-Liggett C."/>
            <person name="Strausberg R."/>
            <person name="Galagan J."/>
            <person name="Birren B."/>
            <person name="Collins F.H."/>
        </authorList>
    </citation>
    <scope>NUCLEOTIDE SEQUENCE [LARGE SCALE GENOMIC DNA]</scope>
    <source>
        <strain evidence="1">JHB</strain>
    </source>
</reference>
<accession>B0WZQ6</accession>
<dbReference type="InParanoid" id="B0WZQ6"/>
<dbReference type="Proteomes" id="UP000002320">
    <property type="component" value="Unassembled WGS sequence"/>
</dbReference>
<sequence>MDENAEACSNAEFLLMTLDQVTQFIFTSPDGSLHLQLSAKVRSRPANGTVHGGVNSFIPKNKERMIVFQDQLSSETDPKPPPGCMIEQTNLSNVISWPGCGCISRCLPEVILLGVGQVQVTNRDVTNWFLLPAQRTLQDEFMSIRFAYASMFWQLRLAAIS</sequence>
<evidence type="ECO:0000313" key="1">
    <source>
        <dbReference type="EMBL" id="EDS37731.1"/>
    </source>
</evidence>
<dbReference type="VEuPathDB" id="VectorBase:CPIJ012691"/>
<dbReference type="KEGG" id="cqu:CpipJ_CPIJ012691"/>
<dbReference type="EMBL" id="DS232213">
    <property type="protein sequence ID" value="EDS37731.1"/>
    <property type="molecule type" value="Genomic_DNA"/>
</dbReference>
<name>B0WZQ6_CULQU</name>
<organism>
    <name type="scientific">Culex quinquefasciatus</name>
    <name type="common">Southern house mosquito</name>
    <name type="synonym">Culex pungens</name>
    <dbReference type="NCBI Taxonomy" id="7176"/>
    <lineage>
        <taxon>Eukaryota</taxon>
        <taxon>Metazoa</taxon>
        <taxon>Ecdysozoa</taxon>
        <taxon>Arthropoda</taxon>
        <taxon>Hexapoda</taxon>
        <taxon>Insecta</taxon>
        <taxon>Pterygota</taxon>
        <taxon>Neoptera</taxon>
        <taxon>Endopterygota</taxon>
        <taxon>Diptera</taxon>
        <taxon>Nematocera</taxon>
        <taxon>Culicoidea</taxon>
        <taxon>Culicidae</taxon>
        <taxon>Culicinae</taxon>
        <taxon>Culicini</taxon>
        <taxon>Culex</taxon>
        <taxon>Culex</taxon>
    </lineage>
</organism>
<dbReference type="HOGENOM" id="CLU_1645389_0_0_1"/>
<reference evidence="2" key="2">
    <citation type="submission" date="2021-02" db="UniProtKB">
        <authorList>
            <consortium name="EnsemblMetazoa"/>
        </authorList>
    </citation>
    <scope>IDENTIFICATION</scope>
    <source>
        <strain evidence="2">JHB</strain>
    </source>
</reference>
<dbReference type="EnsemblMetazoa" id="CPIJ012691-RA">
    <property type="protein sequence ID" value="CPIJ012691-PA"/>
    <property type="gene ID" value="CPIJ012691"/>
</dbReference>
<evidence type="ECO:0000313" key="3">
    <source>
        <dbReference type="Proteomes" id="UP000002320"/>
    </source>
</evidence>
<dbReference type="AlphaFoldDB" id="B0WZQ6"/>
<evidence type="ECO:0000313" key="2">
    <source>
        <dbReference type="EnsemblMetazoa" id="CPIJ012691-PA"/>
    </source>
</evidence>
<keyword evidence="3" id="KW-1185">Reference proteome</keyword>
<gene>
    <name evidence="2" type="primary">6045516</name>
    <name evidence="1" type="ORF">CpipJ_CPIJ012691</name>
</gene>